<evidence type="ECO:0000256" key="3">
    <source>
        <dbReference type="ARBA" id="ARBA00046343"/>
    </source>
</evidence>
<dbReference type="GO" id="GO:0000445">
    <property type="term" value="C:THO complex part of transcription export complex"/>
    <property type="evidence" value="ECO:0007669"/>
    <property type="project" value="TreeGrafter"/>
</dbReference>
<evidence type="ECO:0000313" key="6">
    <source>
        <dbReference type="EMBL" id="KAK9838233.1"/>
    </source>
</evidence>
<dbReference type="PROSITE" id="PS00678">
    <property type="entry name" value="WD_REPEATS_1"/>
    <property type="match status" value="1"/>
</dbReference>
<evidence type="ECO:0000259" key="5">
    <source>
        <dbReference type="Pfam" id="PF12894"/>
    </source>
</evidence>
<dbReference type="PANTHER" id="PTHR22839:SF0">
    <property type="entry name" value="THO COMPLEX SUBUNIT 3"/>
    <property type="match status" value="1"/>
</dbReference>
<feature type="repeat" description="WD" evidence="4">
    <location>
        <begin position="184"/>
        <end position="219"/>
    </location>
</feature>
<protein>
    <recommendedName>
        <fullName evidence="5">Anaphase-promoting complex subunit 4-like WD40 domain-containing protein</fullName>
    </recommendedName>
</protein>
<keyword evidence="2" id="KW-0677">Repeat</keyword>
<name>A0AAW1RXV9_9CHLO</name>
<dbReference type="Gene3D" id="2.130.10.10">
    <property type="entry name" value="YVTN repeat-like/Quinoprotein amine dehydrogenase"/>
    <property type="match status" value="2"/>
</dbReference>
<keyword evidence="1 4" id="KW-0853">WD repeat</keyword>
<reference evidence="6 7" key="1">
    <citation type="journal article" date="2024" name="Nat. Commun.">
        <title>Phylogenomics reveals the evolutionary origins of lichenization in chlorophyte algae.</title>
        <authorList>
            <person name="Puginier C."/>
            <person name="Libourel C."/>
            <person name="Otte J."/>
            <person name="Skaloud P."/>
            <person name="Haon M."/>
            <person name="Grisel S."/>
            <person name="Petersen M."/>
            <person name="Berrin J.G."/>
            <person name="Delaux P.M."/>
            <person name="Dal Grande F."/>
            <person name="Keller J."/>
        </authorList>
    </citation>
    <scope>NUCLEOTIDE SEQUENCE [LARGE SCALE GENOMIC DNA]</scope>
    <source>
        <strain evidence="6 7">SAG 2523</strain>
    </source>
</reference>
<dbReference type="InterPro" id="IPR015943">
    <property type="entry name" value="WD40/YVTN_repeat-like_dom_sf"/>
</dbReference>
<dbReference type="InterPro" id="IPR040132">
    <property type="entry name" value="Tex1/THOC3"/>
</dbReference>
<feature type="domain" description="Anaphase-promoting complex subunit 4-like WD40" evidence="5">
    <location>
        <begin position="230"/>
        <end position="287"/>
    </location>
</feature>
<dbReference type="PANTHER" id="PTHR22839">
    <property type="entry name" value="THO COMPLEX SUBUNIT 3 THO3"/>
    <property type="match status" value="1"/>
</dbReference>
<sequence>MNHTTKSWASRDLGKDPSERTRLLPSCHKRKITTLAWCPSGKRLASGCDGSEKSSYAQLIVWRLDQRGPSQDTQETTAKVSGLHDNKILAIAWDPLGARRLLSWITNRSSRSWTSALATQSSKPTFQAPTAAWTGITGDADEEDASAEVNDVQWSRDGKQLYVARDTGSVEVYSYPGMQFVHDLQGHVGIIWSFSLSQNGRTLAMAGDDACISIWDMHSLCCTRMLTHLDAPVLSLDLSRNGRLLALALSDGSIAIHDVDTGRMEHQRECIQDKSAVKAGEAPRYAPELVSWNPQQNTLAYRGPYYDLADQQPPQHPPYYQGGGYYHQPAPPPPRMTNYGLVTLLSAPGLTGSKA</sequence>
<dbReference type="PROSITE" id="PS50294">
    <property type="entry name" value="WD_REPEATS_REGION"/>
    <property type="match status" value="1"/>
</dbReference>
<dbReference type="SMART" id="SM00320">
    <property type="entry name" value="WD40"/>
    <property type="match status" value="5"/>
</dbReference>
<organism evidence="6 7">
    <name type="scientific">Apatococcus fuscideae</name>
    <dbReference type="NCBI Taxonomy" id="2026836"/>
    <lineage>
        <taxon>Eukaryota</taxon>
        <taxon>Viridiplantae</taxon>
        <taxon>Chlorophyta</taxon>
        <taxon>core chlorophytes</taxon>
        <taxon>Trebouxiophyceae</taxon>
        <taxon>Chlorellales</taxon>
        <taxon>Chlorellaceae</taxon>
        <taxon>Apatococcus</taxon>
    </lineage>
</organism>
<dbReference type="Proteomes" id="UP001485043">
    <property type="component" value="Unassembled WGS sequence"/>
</dbReference>
<evidence type="ECO:0000313" key="7">
    <source>
        <dbReference type="Proteomes" id="UP001485043"/>
    </source>
</evidence>
<dbReference type="AlphaFoldDB" id="A0AAW1RXV9"/>
<dbReference type="InterPro" id="IPR001680">
    <property type="entry name" value="WD40_rpt"/>
</dbReference>
<dbReference type="InterPro" id="IPR036322">
    <property type="entry name" value="WD40_repeat_dom_sf"/>
</dbReference>
<accession>A0AAW1RXV9</accession>
<dbReference type="Pfam" id="PF00400">
    <property type="entry name" value="WD40"/>
    <property type="match status" value="2"/>
</dbReference>
<evidence type="ECO:0000256" key="2">
    <source>
        <dbReference type="ARBA" id="ARBA00022737"/>
    </source>
</evidence>
<comment type="similarity">
    <text evidence="3">Belongs to the THOC3 family.</text>
</comment>
<dbReference type="InterPro" id="IPR024977">
    <property type="entry name" value="Apc4-like_WD40_dom"/>
</dbReference>
<evidence type="ECO:0000256" key="1">
    <source>
        <dbReference type="ARBA" id="ARBA00022574"/>
    </source>
</evidence>
<gene>
    <name evidence="6" type="ORF">WJX84_010488</name>
</gene>
<dbReference type="EMBL" id="JALJOV010001923">
    <property type="protein sequence ID" value="KAK9838233.1"/>
    <property type="molecule type" value="Genomic_DNA"/>
</dbReference>
<dbReference type="SUPFAM" id="SSF50978">
    <property type="entry name" value="WD40 repeat-like"/>
    <property type="match status" value="1"/>
</dbReference>
<dbReference type="PROSITE" id="PS50082">
    <property type="entry name" value="WD_REPEATS_2"/>
    <property type="match status" value="1"/>
</dbReference>
<proteinExistence type="inferred from homology"/>
<comment type="caution">
    <text evidence="6">The sequence shown here is derived from an EMBL/GenBank/DDBJ whole genome shotgun (WGS) entry which is preliminary data.</text>
</comment>
<evidence type="ECO:0000256" key="4">
    <source>
        <dbReference type="PROSITE-ProRule" id="PRU00221"/>
    </source>
</evidence>
<dbReference type="InterPro" id="IPR019775">
    <property type="entry name" value="WD40_repeat_CS"/>
</dbReference>
<dbReference type="GO" id="GO:0006406">
    <property type="term" value="P:mRNA export from nucleus"/>
    <property type="evidence" value="ECO:0007669"/>
    <property type="project" value="InterPro"/>
</dbReference>
<dbReference type="Pfam" id="PF12894">
    <property type="entry name" value="ANAPC4_WD40"/>
    <property type="match status" value="1"/>
</dbReference>
<keyword evidence="7" id="KW-1185">Reference proteome</keyword>